<evidence type="ECO:0000313" key="2">
    <source>
        <dbReference type="EMBL" id="CAE0762462.1"/>
    </source>
</evidence>
<evidence type="ECO:0000256" key="1">
    <source>
        <dbReference type="SAM" id="MobiDB-lite"/>
    </source>
</evidence>
<dbReference type="EMBL" id="HBIZ01023847">
    <property type="protein sequence ID" value="CAE0762462.1"/>
    <property type="molecule type" value="Transcribed_RNA"/>
</dbReference>
<feature type="region of interest" description="Disordered" evidence="1">
    <location>
        <begin position="206"/>
        <end position="247"/>
    </location>
</feature>
<gene>
    <name evidence="2" type="ORF">PCAR00345_LOCUS15074</name>
</gene>
<proteinExistence type="predicted"/>
<organism evidence="2">
    <name type="scientific">Chrysotila carterae</name>
    <name type="common">Marine alga</name>
    <name type="synonym">Syracosphaera carterae</name>
    <dbReference type="NCBI Taxonomy" id="13221"/>
    <lineage>
        <taxon>Eukaryota</taxon>
        <taxon>Haptista</taxon>
        <taxon>Haptophyta</taxon>
        <taxon>Prymnesiophyceae</taxon>
        <taxon>Isochrysidales</taxon>
        <taxon>Isochrysidaceae</taxon>
        <taxon>Chrysotila</taxon>
    </lineage>
</organism>
<reference evidence="2" key="1">
    <citation type="submission" date="2021-01" db="EMBL/GenBank/DDBJ databases">
        <authorList>
            <person name="Corre E."/>
            <person name="Pelletier E."/>
            <person name="Niang G."/>
            <person name="Scheremetjew M."/>
            <person name="Finn R."/>
            <person name="Kale V."/>
            <person name="Holt S."/>
            <person name="Cochrane G."/>
            <person name="Meng A."/>
            <person name="Brown T."/>
            <person name="Cohen L."/>
        </authorList>
    </citation>
    <scope>NUCLEOTIDE SEQUENCE</scope>
    <source>
        <strain evidence="2">CCMP645</strain>
    </source>
</reference>
<protein>
    <submittedName>
        <fullName evidence="2">Uncharacterized protein</fullName>
    </submittedName>
</protein>
<name>A0A7S4BDG9_CHRCT</name>
<accession>A0A7S4BDG9</accession>
<sequence length="369" mass="40864">MRRQGLYDTNGARGYTNPSLEIRKKRKAYHLMLRKPESALLRGLSASVSRSREIVLKGEMTRAGFTFLVVRHTPYYDHRRGTHIGYIAPGTRFRGRVRHGCWVQVERDLAWVPEATLKRLRPTQTWHRFCCSLRAPSDGDITAASAHHNSSTCLVRIPRRKPARAPWRSGSLAKKAPRSVCPTAEYTGDCGLSVRSLSCKNVSACNGNGRRKGGAKEQRFPSPDAGSRQHEPAKNTSGSPTSRPPVKNLHELESADLPCSELAAPAHLMHQCSLKERTCSSTAAGNLQHEHAMTNEGSQTTRPPVKNVRDGESEDLCRPELASSTPLLRQCSLNGANVQVPPESCQKWHATRSGGFARGSVPKKRRRTQ</sequence>
<feature type="region of interest" description="Disordered" evidence="1">
    <location>
        <begin position="344"/>
        <end position="369"/>
    </location>
</feature>
<dbReference type="AlphaFoldDB" id="A0A7S4BDG9"/>
<feature type="region of interest" description="Disordered" evidence="1">
    <location>
        <begin position="291"/>
        <end position="315"/>
    </location>
</feature>